<dbReference type="InterPro" id="IPR003741">
    <property type="entry name" value="LUD_dom"/>
</dbReference>
<comment type="caution">
    <text evidence="2">The sequence shown here is derived from an EMBL/GenBank/DDBJ whole genome shotgun (WGS) entry which is preliminary data.</text>
</comment>
<name>A0ABS5HYC8_9GAMM</name>
<evidence type="ECO:0000313" key="2">
    <source>
        <dbReference type="EMBL" id="MBR9726717.1"/>
    </source>
</evidence>
<dbReference type="EMBL" id="JAAIKR010000001">
    <property type="protein sequence ID" value="MBR9726717.1"/>
    <property type="molecule type" value="Genomic_DNA"/>
</dbReference>
<dbReference type="SUPFAM" id="SSF100950">
    <property type="entry name" value="NagB/RpiA/CoA transferase-like"/>
    <property type="match status" value="1"/>
</dbReference>
<dbReference type="RefSeq" id="WP_153660890.1">
    <property type="nucleotide sequence ID" value="NZ_JAAIKR010000001.1"/>
</dbReference>
<sequence>MTSKDAILSALQNSAAKVKAMPEINIPVINEPLIPRFEQSLATVTATLIKEDGLNALNQHVAELLAQKNQVMSFVDGVQGNRENPELPHQMQDIDYSVLPGKLGVAENGAIWVELPQAHRVTAFICENLIITLSREKIVANMHQAMKQLDFSQTQFGTFISGPSKTADIEQALVVGAHGACSLRVYLID</sequence>
<keyword evidence="3" id="KW-1185">Reference proteome</keyword>
<accession>A0ABS5HYC8</accession>
<dbReference type="InterPro" id="IPR037171">
    <property type="entry name" value="NagB/RpiA_transferase-like"/>
</dbReference>
<feature type="domain" description="LUD" evidence="1">
    <location>
        <begin position="64"/>
        <end position="188"/>
    </location>
</feature>
<proteinExistence type="predicted"/>
<dbReference type="Gene3D" id="3.40.50.10420">
    <property type="entry name" value="NagB/RpiA/CoA transferase-like"/>
    <property type="match status" value="1"/>
</dbReference>
<dbReference type="InterPro" id="IPR024185">
    <property type="entry name" value="FTHF_cligase-like_sf"/>
</dbReference>
<reference evidence="2 3" key="1">
    <citation type="submission" date="2020-02" db="EMBL/GenBank/DDBJ databases">
        <title>Shewanella WXL01 sp. nov., a marine bacterium isolated from green algae in Luhuitou Fringing Reef (Northern South China Sea).</title>
        <authorList>
            <person name="Wang X."/>
        </authorList>
    </citation>
    <scope>NUCLEOTIDE SEQUENCE [LARGE SCALE GENOMIC DNA]</scope>
    <source>
        <strain evidence="2 3">MCCC 1A01895</strain>
    </source>
</reference>
<evidence type="ECO:0000313" key="3">
    <source>
        <dbReference type="Proteomes" id="UP000811844"/>
    </source>
</evidence>
<dbReference type="Proteomes" id="UP000811844">
    <property type="component" value="Unassembled WGS sequence"/>
</dbReference>
<dbReference type="PANTHER" id="PTHR43682:SF1">
    <property type="entry name" value="LACTATE UTILIZATION PROTEIN C"/>
    <property type="match status" value="1"/>
</dbReference>
<organism evidence="2 3">
    <name type="scientific">Shewanella intestini</name>
    <dbReference type="NCBI Taxonomy" id="2017544"/>
    <lineage>
        <taxon>Bacteria</taxon>
        <taxon>Pseudomonadati</taxon>
        <taxon>Pseudomonadota</taxon>
        <taxon>Gammaproteobacteria</taxon>
        <taxon>Alteromonadales</taxon>
        <taxon>Shewanellaceae</taxon>
        <taxon>Shewanella</taxon>
    </lineage>
</organism>
<dbReference type="Pfam" id="PF02589">
    <property type="entry name" value="LUD_dom"/>
    <property type="match status" value="1"/>
</dbReference>
<evidence type="ECO:0000259" key="1">
    <source>
        <dbReference type="Pfam" id="PF02589"/>
    </source>
</evidence>
<protein>
    <submittedName>
        <fullName evidence="2">Lactate utilization protein B/C</fullName>
    </submittedName>
</protein>
<dbReference type="PANTHER" id="PTHR43682">
    <property type="entry name" value="LACTATE UTILIZATION PROTEIN C"/>
    <property type="match status" value="1"/>
</dbReference>
<gene>
    <name evidence="2" type="ORF">G3R48_01765</name>
</gene>